<dbReference type="InterPro" id="IPR000532">
    <property type="entry name" value="Glucagon_GIP_secretin_VIP"/>
</dbReference>
<dbReference type="SMART" id="SM00070">
    <property type="entry name" value="GLUCA"/>
    <property type="match status" value="3"/>
</dbReference>
<feature type="non-terminal residue" evidence="6">
    <location>
        <position position="223"/>
    </location>
</feature>
<evidence type="ECO:0000313" key="6">
    <source>
        <dbReference type="EMBL" id="MBN3321186.1"/>
    </source>
</evidence>
<dbReference type="Gene3D" id="6.10.250.590">
    <property type="match status" value="3"/>
</dbReference>
<dbReference type="GO" id="GO:0005179">
    <property type="term" value="F:hormone activity"/>
    <property type="evidence" value="ECO:0007669"/>
    <property type="project" value="InterPro"/>
</dbReference>
<evidence type="ECO:0000256" key="1">
    <source>
        <dbReference type="ARBA" id="ARBA00004613"/>
    </source>
</evidence>
<keyword evidence="3" id="KW-0964">Secreted</keyword>
<dbReference type="PROSITE" id="PS00260">
    <property type="entry name" value="GLUCAGON"/>
    <property type="match status" value="2"/>
</dbReference>
<dbReference type="PANTHER" id="PTHR11418">
    <property type="entry name" value="GLUCAGON"/>
    <property type="match status" value="1"/>
</dbReference>
<sequence length="223" mass="25882">MKGIHSLAALLLLIVVQGSWQVPLQDTEDNSRLLTEDSSIDEPRELTNVKRHSQGTFTNDYSKYLDTRRAQDFVQWLMSTKRSGNNFFFSKNEKISRLKAMGYKTHPISKSNRVHDHKPNPYKFHILWTLLLSSRGITRRHADGTYTSDVSSYLQDQAAKKFVTWLKQGQDRRDFSEESSETEEMYRRHADGSFTSDVNNVLDSIAAKEFIIWVMNSKPSEER</sequence>
<dbReference type="InterPro" id="IPR015550">
    <property type="entry name" value="Glucagon"/>
</dbReference>
<dbReference type="GO" id="GO:0005576">
    <property type="term" value="C:extracellular region"/>
    <property type="evidence" value="ECO:0007669"/>
    <property type="project" value="UniProtKB-SubCell"/>
</dbReference>
<dbReference type="AlphaFoldDB" id="A0A8J7NYT8"/>
<dbReference type="Pfam" id="PF00123">
    <property type="entry name" value="Hormone_2"/>
    <property type="match status" value="2"/>
</dbReference>
<proteinExistence type="inferred from homology"/>
<feature type="domain" description="Glucagon / GIP / secretin / VIP family" evidence="5">
    <location>
        <begin position="189"/>
        <end position="211"/>
    </location>
</feature>
<evidence type="ECO:0000256" key="3">
    <source>
        <dbReference type="ARBA" id="ARBA00022525"/>
    </source>
</evidence>
<dbReference type="PRINTS" id="PR00275">
    <property type="entry name" value="GLUCAGON"/>
</dbReference>
<dbReference type="EMBL" id="JAAWVO010054168">
    <property type="protein sequence ID" value="MBN3321186.1"/>
    <property type="molecule type" value="Genomic_DNA"/>
</dbReference>
<comment type="similarity">
    <text evidence="2">Belongs to the glucagon family.</text>
</comment>
<dbReference type="PANTHER" id="PTHR11418:SF0">
    <property type="entry name" value="PRO-GLUCAGON"/>
    <property type="match status" value="1"/>
</dbReference>
<reference evidence="6" key="1">
    <citation type="journal article" date="2021" name="Cell">
        <title>Tracing the genetic footprints of vertebrate landing in non-teleost ray-finned fishes.</title>
        <authorList>
            <person name="Bi X."/>
            <person name="Wang K."/>
            <person name="Yang L."/>
            <person name="Pan H."/>
            <person name="Jiang H."/>
            <person name="Wei Q."/>
            <person name="Fang M."/>
            <person name="Yu H."/>
            <person name="Zhu C."/>
            <person name="Cai Y."/>
            <person name="He Y."/>
            <person name="Gan X."/>
            <person name="Zeng H."/>
            <person name="Yu D."/>
            <person name="Zhu Y."/>
            <person name="Jiang H."/>
            <person name="Qiu Q."/>
            <person name="Yang H."/>
            <person name="Zhang Y.E."/>
            <person name="Wang W."/>
            <person name="Zhu M."/>
            <person name="He S."/>
            <person name="Zhang G."/>
        </authorList>
    </citation>
    <scope>NUCLEOTIDE SEQUENCE</scope>
    <source>
        <strain evidence="6">Allg_001</strain>
    </source>
</reference>
<protein>
    <submittedName>
        <fullName evidence="6">GLUC protein</fullName>
    </submittedName>
</protein>
<dbReference type="Proteomes" id="UP000736164">
    <property type="component" value="Unassembled WGS sequence"/>
</dbReference>
<feature type="non-terminal residue" evidence="6">
    <location>
        <position position="1"/>
    </location>
</feature>
<gene>
    <name evidence="6" type="primary">Gcg</name>
    <name evidence="6" type="ORF">GTO95_0001556</name>
</gene>
<organism evidence="6 7">
    <name type="scientific">Atractosteus spatula</name>
    <name type="common">Alligator gar</name>
    <name type="synonym">Lepisosteus spatula</name>
    <dbReference type="NCBI Taxonomy" id="7917"/>
    <lineage>
        <taxon>Eukaryota</taxon>
        <taxon>Metazoa</taxon>
        <taxon>Chordata</taxon>
        <taxon>Craniata</taxon>
        <taxon>Vertebrata</taxon>
        <taxon>Euteleostomi</taxon>
        <taxon>Actinopterygii</taxon>
        <taxon>Neopterygii</taxon>
        <taxon>Holostei</taxon>
        <taxon>Semionotiformes</taxon>
        <taxon>Lepisosteidae</taxon>
        <taxon>Atractosteus</taxon>
    </lineage>
</organism>
<comment type="caution">
    <text evidence="6">The sequence shown here is derived from an EMBL/GenBank/DDBJ whole genome shotgun (WGS) entry which is preliminary data.</text>
</comment>
<comment type="subcellular location">
    <subcellularLocation>
        <location evidence="1">Secreted</location>
    </subcellularLocation>
</comment>
<feature type="signal peptide" evidence="4">
    <location>
        <begin position="1"/>
        <end position="21"/>
    </location>
</feature>
<evidence type="ECO:0000259" key="5">
    <source>
        <dbReference type="PROSITE" id="PS00260"/>
    </source>
</evidence>
<evidence type="ECO:0000313" key="7">
    <source>
        <dbReference type="Proteomes" id="UP000736164"/>
    </source>
</evidence>
<feature type="domain" description="Glucagon / GIP / secretin / VIP family" evidence="5">
    <location>
        <begin position="52"/>
        <end position="74"/>
    </location>
</feature>
<keyword evidence="4" id="KW-0732">Signal</keyword>
<keyword evidence="7" id="KW-1185">Reference proteome</keyword>
<evidence type="ECO:0000256" key="2">
    <source>
        <dbReference type="ARBA" id="ARBA00008369"/>
    </source>
</evidence>
<evidence type="ECO:0000256" key="4">
    <source>
        <dbReference type="SAM" id="SignalP"/>
    </source>
</evidence>
<accession>A0A8J7NYT8</accession>
<feature type="chain" id="PRO_5035190547" evidence="4">
    <location>
        <begin position="22"/>
        <end position="223"/>
    </location>
</feature>
<name>A0A8J7NYT8_ATRSP</name>